<dbReference type="InterPro" id="IPR003825">
    <property type="entry name" value="Colicin-V_CvpA"/>
</dbReference>
<dbReference type="GO" id="GO:0016020">
    <property type="term" value="C:membrane"/>
    <property type="evidence" value="ECO:0007669"/>
    <property type="project" value="UniProtKB-SubCell"/>
</dbReference>
<dbReference type="InterPro" id="IPR052719">
    <property type="entry name" value="CvpA-like"/>
</dbReference>
<sequence>MDQVTIVDWIIIGIVVISMLISIKRGFVKEALSLASLVAAVVVASVFGPSAADLLTDQVETHSVRLLVAYSGIFVVTLIVGALINNLISHLVTVAGLTGTDRLLGMLFGFARGAVIVVILAGVMNLMPVHEDEWWQQSILIPRLTVASSWLQVTLFGSEVEVPEIPGLSISGGA</sequence>
<proteinExistence type="predicted"/>
<keyword evidence="2 5" id="KW-0812">Transmembrane</keyword>
<evidence type="ECO:0000256" key="5">
    <source>
        <dbReference type="SAM" id="Phobius"/>
    </source>
</evidence>
<comment type="subcellular location">
    <subcellularLocation>
        <location evidence="1">Membrane</location>
        <topology evidence="1">Multi-pass membrane protein</topology>
    </subcellularLocation>
</comment>
<dbReference type="AlphaFoldDB" id="A0A2A5WHX4"/>
<dbReference type="EMBL" id="NTKD01000075">
    <property type="protein sequence ID" value="PDH36079.1"/>
    <property type="molecule type" value="Genomic_DNA"/>
</dbReference>
<dbReference type="PANTHER" id="PTHR36926">
    <property type="entry name" value="COLICIN V PRODUCTION PROTEIN"/>
    <property type="match status" value="1"/>
</dbReference>
<feature type="transmembrane region" description="Helical" evidence="5">
    <location>
        <begin position="30"/>
        <end position="47"/>
    </location>
</feature>
<evidence type="ECO:0000313" key="7">
    <source>
        <dbReference type="Proteomes" id="UP000219327"/>
    </source>
</evidence>
<evidence type="ECO:0000256" key="3">
    <source>
        <dbReference type="ARBA" id="ARBA00022989"/>
    </source>
</evidence>
<feature type="transmembrane region" description="Helical" evidence="5">
    <location>
        <begin position="67"/>
        <end position="92"/>
    </location>
</feature>
<accession>A0A2A5WHX4</accession>
<keyword evidence="3 5" id="KW-1133">Transmembrane helix</keyword>
<feature type="transmembrane region" description="Helical" evidence="5">
    <location>
        <begin position="6"/>
        <end position="23"/>
    </location>
</feature>
<name>A0A2A5WHX4_9GAMM</name>
<protein>
    <submittedName>
        <fullName evidence="6">Colicin V production CvpA</fullName>
    </submittedName>
</protein>
<evidence type="ECO:0000256" key="4">
    <source>
        <dbReference type="ARBA" id="ARBA00023136"/>
    </source>
</evidence>
<dbReference type="GO" id="GO:0009403">
    <property type="term" value="P:toxin biosynthetic process"/>
    <property type="evidence" value="ECO:0007669"/>
    <property type="project" value="InterPro"/>
</dbReference>
<keyword evidence="4 5" id="KW-0472">Membrane</keyword>
<dbReference type="PANTHER" id="PTHR36926:SF1">
    <property type="entry name" value="COLICIN V PRODUCTION PROTEIN"/>
    <property type="match status" value="1"/>
</dbReference>
<gene>
    <name evidence="6" type="ORF">CNE99_10265</name>
</gene>
<evidence type="ECO:0000313" key="6">
    <source>
        <dbReference type="EMBL" id="PDH36079.1"/>
    </source>
</evidence>
<evidence type="ECO:0000256" key="1">
    <source>
        <dbReference type="ARBA" id="ARBA00004141"/>
    </source>
</evidence>
<comment type="caution">
    <text evidence="6">The sequence shown here is derived from an EMBL/GenBank/DDBJ whole genome shotgun (WGS) entry which is preliminary data.</text>
</comment>
<reference evidence="6 7" key="1">
    <citation type="submission" date="2017-08" db="EMBL/GenBank/DDBJ databases">
        <title>Fine stratification of microbial communities through a metagenomic profile of the photic zone.</title>
        <authorList>
            <person name="Haro-Moreno J.M."/>
            <person name="Lopez-Perez M."/>
            <person name="De La Torre J."/>
            <person name="Picazo A."/>
            <person name="Camacho A."/>
            <person name="Rodriguez-Valera F."/>
        </authorList>
    </citation>
    <scope>NUCLEOTIDE SEQUENCE [LARGE SCALE GENOMIC DNA]</scope>
    <source>
        <strain evidence="6">MED-G24</strain>
    </source>
</reference>
<dbReference type="Pfam" id="PF02674">
    <property type="entry name" value="Colicin_V"/>
    <property type="match status" value="1"/>
</dbReference>
<dbReference type="Proteomes" id="UP000219327">
    <property type="component" value="Unassembled WGS sequence"/>
</dbReference>
<evidence type="ECO:0000256" key="2">
    <source>
        <dbReference type="ARBA" id="ARBA00022692"/>
    </source>
</evidence>
<organism evidence="6 7">
    <name type="scientific">OM182 bacterium MED-G24</name>
    <dbReference type="NCBI Taxonomy" id="1986255"/>
    <lineage>
        <taxon>Bacteria</taxon>
        <taxon>Pseudomonadati</taxon>
        <taxon>Pseudomonadota</taxon>
        <taxon>Gammaproteobacteria</taxon>
        <taxon>OMG group</taxon>
        <taxon>OM182 clade</taxon>
    </lineage>
</organism>
<feature type="transmembrane region" description="Helical" evidence="5">
    <location>
        <begin position="104"/>
        <end position="127"/>
    </location>
</feature>